<keyword evidence="2" id="KW-1185">Reference proteome</keyword>
<dbReference type="AlphaFoldDB" id="A0A179FNI1"/>
<dbReference type="Proteomes" id="UP000078397">
    <property type="component" value="Unassembled WGS sequence"/>
</dbReference>
<accession>A0A179FNI1</accession>
<dbReference type="GeneID" id="28851289"/>
<comment type="caution">
    <text evidence="1">The sequence shown here is derived from an EMBL/GenBank/DDBJ whole genome shotgun (WGS) entry which is preliminary data.</text>
</comment>
<dbReference type="RefSeq" id="XP_018144263.1">
    <property type="nucleotide sequence ID" value="XM_018287295.1"/>
</dbReference>
<evidence type="ECO:0000313" key="1">
    <source>
        <dbReference type="EMBL" id="OAQ67176.1"/>
    </source>
</evidence>
<dbReference type="EMBL" id="LSBJ02000004">
    <property type="protein sequence ID" value="OAQ67176.1"/>
    <property type="molecule type" value="Genomic_DNA"/>
</dbReference>
<gene>
    <name evidence="1" type="ORF">VFPPC_08619</name>
</gene>
<protein>
    <submittedName>
        <fullName evidence="1">Uncharacterized protein</fullName>
    </submittedName>
</protein>
<sequence length="412" mass="46359">MVRIQEIERVSGGVVLHEQLVNRLLDILTQHSSLIVKNEMLKKDRDNFDTGATYRDCRSFMVDGYPNFVFKIDNISLANGSRTTAQARWESIKHADSTIREENLDRVTLLPQSLFKYDDEKFVIAEDRSQLARTWHLDANAYYSTGNEITPALEQLATFIIRNGLKNTPLKNIPLLYDENGALEPSPRITVLDVEGCEDALARDVETVSKYTRLMVDKALFGDSNFGGLFGHVHKNQLEAILTAAEKAGFDVGKHLPGELSAAKQKSQKRDERRHKLQAVSTKAAVFDEKAREIIAAIASVSGEKFGEVTTLPFQRTAFEWATRAFKCGDISGTIMLNEHNGLDAWVVHLPHRFENCLSILPTFGYAKEVTEPASNGSRMILFKKKDIDSDVLSEFAMDYEVHGPEFRYVAL</sequence>
<organism evidence="1 2">
    <name type="scientific">Pochonia chlamydosporia 170</name>
    <dbReference type="NCBI Taxonomy" id="1380566"/>
    <lineage>
        <taxon>Eukaryota</taxon>
        <taxon>Fungi</taxon>
        <taxon>Dikarya</taxon>
        <taxon>Ascomycota</taxon>
        <taxon>Pezizomycotina</taxon>
        <taxon>Sordariomycetes</taxon>
        <taxon>Hypocreomycetidae</taxon>
        <taxon>Hypocreales</taxon>
        <taxon>Clavicipitaceae</taxon>
        <taxon>Pochonia</taxon>
    </lineage>
</organism>
<evidence type="ECO:0000313" key="2">
    <source>
        <dbReference type="Proteomes" id="UP000078397"/>
    </source>
</evidence>
<reference evidence="1 2" key="1">
    <citation type="journal article" date="2016" name="PLoS Pathog.">
        <title>Biosynthesis of antibiotic leucinostatins in bio-control fungus Purpureocillium lilacinum and their inhibition on phytophthora revealed by genome mining.</title>
        <authorList>
            <person name="Wang G."/>
            <person name="Liu Z."/>
            <person name="Lin R."/>
            <person name="Li E."/>
            <person name="Mao Z."/>
            <person name="Ling J."/>
            <person name="Yang Y."/>
            <person name="Yin W.B."/>
            <person name="Xie B."/>
        </authorList>
    </citation>
    <scope>NUCLEOTIDE SEQUENCE [LARGE SCALE GENOMIC DNA]</scope>
    <source>
        <strain evidence="1">170</strain>
    </source>
</reference>
<dbReference type="KEGG" id="pchm:VFPPC_08619"/>
<name>A0A179FNI1_METCM</name>
<proteinExistence type="predicted"/>